<sequence>MKNNFFKSKGSIVLLLAVAFATLSWGIVGHERINKAAILALPKPMLIFFYNHNDFITQEASVPDIRKYALKYKEENPRHYFDMENFGSLDSIPQNLTAANAKYDAKFLSNNGILPWYIEEMMGKLTQAFKDKNRAEILFLSADLGHYIADAHMPLHTSANHDGQLSDQKGIHSLWESKLPEMFSKNYQLNVPQAQYYENVHQAIWDMINDTHSLVAPLLEVDKKLRTATPENQVFKMDSEGKVLKSKYNSAVFSDEYAKQLHQQLNGMVENQMKKAITATSSFWYTAWVNAGKPDLSDLDAPELTKRNSKALKHDLKLFANGKLFGFKSQND</sequence>
<keyword evidence="6" id="KW-0325">Glycoprotein</keyword>
<proteinExistence type="predicted"/>
<keyword evidence="8" id="KW-1185">Reference proteome</keyword>
<keyword evidence="1" id="KW-0540">Nuclease</keyword>
<evidence type="ECO:0000313" key="7">
    <source>
        <dbReference type="EMBL" id="MBK0368855.1"/>
    </source>
</evidence>
<gene>
    <name evidence="7" type="ORF">I5M07_03320</name>
</gene>
<dbReference type="EMBL" id="JAEHFV010000001">
    <property type="protein sequence ID" value="MBK0368855.1"/>
    <property type="molecule type" value="Genomic_DNA"/>
</dbReference>
<dbReference type="GO" id="GO:0016788">
    <property type="term" value="F:hydrolase activity, acting on ester bonds"/>
    <property type="evidence" value="ECO:0007669"/>
    <property type="project" value="InterPro"/>
</dbReference>
<name>A0A934PLA6_9FLAO</name>
<evidence type="ECO:0000256" key="5">
    <source>
        <dbReference type="ARBA" id="ARBA00023157"/>
    </source>
</evidence>
<reference evidence="7" key="1">
    <citation type="submission" date="2020-12" db="EMBL/GenBank/DDBJ databases">
        <title>Bacterial novel species Flavobacterium sp. SE-1-e isolated from soil.</title>
        <authorList>
            <person name="Jung H.-Y."/>
        </authorList>
    </citation>
    <scope>NUCLEOTIDE SEQUENCE</scope>
    <source>
        <strain evidence="7">SE-1-e</strain>
    </source>
</reference>
<keyword evidence="4" id="KW-0378">Hydrolase</keyword>
<dbReference type="Gene3D" id="1.10.575.10">
    <property type="entry name" value="P1 Nuclease"/>
    <property type="match status" value="1"/>
</dbReference>
<dbReference type="InterPro" id="IPR008947">
    <property type="entry name" value="PLipase_C/P1_nuclease_dom_sf"/>
</dbReference>
<dbReference type="Pfam" id="PF02265">
    <property type="entry name" value="S1-P1_nuclease"/>
    <property type="match status" value="1"/>
</dbReference>
<dbReference type="GO" id="GO:0004519">
    <property type="term" value="F:endonuclease activity"/>
    <property type="evidence" value="ECO:0007669"/>
    <property type="project" value="UniProtKB-KW"/>
</dbReference>
<dbReference type="Proteomes" id="UP000609172">
    <property type="component" value="Unassembled WGS sequence"/>
</dbReference>
<protein>
    <submittedName>
        <fullName evidence="7">S1/P1 Nuclease</fullName>
    </submittedName>
</protein>
<dbReference type="GO" id="GO:0006308">
    <property type="term" value="P:DNA catabolic process"/>
    <property type="evidence" value="ECO:0007669"/>
    <property type="project" value="InterPro"/>
</dbReference>
<organism evidence="7 8">
    <name type="scientific">Flavobacterium agrisoli</name>
    <dbReference type="NCBI Taxonomy" id="2793066"/>
    <lineage>
        <taxon>Bacteria</taxon>
        <taxon>Pseudomonadati</taxon>
        <taxon>Bacteroidota</taxon>
        <taxon>Flavobacteriia</taxon>
        <taxon>Flavobacteriales</taxon>
        <taxon>Flavobacteriaceae</taxon>
        <taxon>Flavobacterium</taxon>
    </lineage>
</organism>
<evidence type="ECO:0000256" key="3">
    <source>
        <dbReference type="ARBA" id="ARBA00022759"/>
    </source>
</evidence>
<comment type="caution">
    <text evidence="7">The sequence shown here is derived from an EMBL/GenBank/DDBJ whole genome shotgun (WGS) entry which is preliminary data.</text>
</comment>
<evidence type="ECO:0000256" key="4">
    <source>
        <dbReference type="ARBA" id="ARBA00022801"/>
    </source>
</evidence>
<evidence type="ECO:0000313" key="8">
    <source>
        <dbReference type="Proteomes" id="UP000609172"/>
    </source>
</evidence>
<keyword evidence="2" id="KW-0479">Metal-binding</keyword>
<keyword evidence="3" id="KW-0255">Endonuclease</keyword>
<dbReference type="RefSeq" id="WP_200104768.1">
    <property type="nucleotide sequence ID" value="NZ_JAEHFV010000001.1"/>
</dbReference>
<dbReference type="SUPFAM" id="SSF48537">
    <property type="entry name" value="Phospholipase C/P1 nuclease"/>
    <property type="match status" value="1"/>
</dbReference>
<dbReference type="GO" id="GO:0003676">
    <property type="term" value="F:nucleic acid binding"/>
    <property type="evidence" value="ECO:0007669"/>
    <property type="project" value="InterPro"/>
</dbReference>
<dbReference type="InterPro" id="IPR003154">
    <property type="entry name" value="S1/P1nuclease"/>
</dbReference>
<dbReference type="CDD" id="cd10981">
    <property type="entry name" value="ZnPC_S1P1"/>
    <property type="match status" value="1"/>
</dbReference>
<accession>A0A934PLA6</accession>
<evidence type="ECO:0000256" key="2">
    <source>
        <dbReference type="ARBA" id="ARBA00022723"/>
    </source>
</evidence>
<evidence type="ECO:0000256" key="1">
    <source>
        <dbReference type="ARBA" id="ARBA00022722"/>
    </source>
</evidence>
<evidence type="ECO:0000256" key="6">
    <source>
        <dbReference type="ARBA" id="ARBA00023180"/>
    </source>
</evidence>
<keyword evidence="5" id="KW-1015">Disulfide bond</keyword>
<dbReference type="AlphaFoldDB" id="A0A934PLA6"/>
<dbReference type="GO" id="GO:0046872">
    <property type="term" value="F:metal ion binding"/>
    <property type="evidence" value="ECO:0007669"/>
    <property type="project" value="UniProtKB-KW"/>
</dbReference>